<dbReference type="Gene3D" id="3.20.20.70">
    <property type="entry name" value="Aldolase class I"/>
    <property type="match status" value="1"/>
</dbReference>
<comment type="catalytic activity">
    <reaction evidence="11 12">
        <text>L-aspartate 4-semialdehyde + pyruvate = (2S,4S)-4-hydroxy-2,3,4,5-tetrahydrodipicolinate + H2O + H(+)</text>
        <dbReference type="Rhea" id="RHEA:34171"/>
        <dbReference type="ChEBI" id="CHEBI:15361"/>
        <dbReference type="ChEBI" id="CHEBI:15377"/>
        <dbReference type="ChEBI" id="CHEBI:15378"/>
        <dbReference type="ChEBI" id="CHEBI:67139"/>
        <dbReference type="ChEBI" id="CHEBI:537519"/>
        <dbReference type="EC" id="4.3.3.7"/>
    </reaction>
</comment>
<evidence type="ECO:0000256" key="4">
    <source>
        <dbReference type="ARBA" id="ARBA00012086"/>
    </source>
</evidence>
<evidence type="ECO:0000313" key="17">
    <source>
        <dbReference type="Proteomes" id="UP000824081"/>
    </source>
</evidence>
<evidence type="ECO:0000256" key="2">
    <source>
        <dbReference type="ARBA" id="ARBA00005120"/>
    </source>
</evidence>
<evidence type="ECO:0000256" key="10">
    <source>
        <dbReference type="ARBA" id="ARBA00023270"/>
    </source>
</evidence>
<evidence type="ECO:0000256" key="1">
    <source>
        <dbReference type="ARBA" id="ARBA00003294"/>
    </source>
</evidence>
<evidence type="ECO:0000256" key="13">
    <source>
        <dbReference type="PIRNR" id="PIRNR001365"/>
    </source>
</evidence>
<comment type="subcellular location">
    <subcellularLocation>
        <location evidence="12">Cytoplasm</location>
    </subcellularLocation>
</comment>
<keyword evidence="6 12" id="KW-0028">Amino-acid biosynthesis</keyword>
<dbReference type="SUPFAM" id="SSF51569">
    <property type="entry name" value="Aldolase"/>
    <property type="match status" value="1"/>
</dbReference>
<evidence type="ECO:0000313" key="16">
    <source>
        <dbReference type="EMBL" id="HIU59054.1"/>
    </source>
</evidence>
<keyword evidence="8 12" id="KW-0457">Lysine biosynthesis</keyword>
<dbReference type="GO" id="GO:0005829">
    <property type="term" value="C:cytosol"/>
    <property type="evidence" value="ECO:0007669"/>
    <property type="project" value="TreeGrafter"/>
</dbReference>
<dbReference type="PRINTS" id="PR00146">
    <property type="entry name" value="DHPICSNTHASE"/>
</dbReference>
<dbReference type="GO" id="GO:0008840">
    <property type="term" value="F:4-hydroxy-tetrahydrodipicolinate synthase activity"/>
    <property type="evidence" value="ECO:0007669"/>
    <property type="project" value="UniProtKB-UniRule"/>
</dbReference>
<dbReference type="AlphaFoldDB" id="A0A9D1MF67"/>
<evidence type="ECO:0000256" key="11">
    <source>
        <dbReference type="ARBA" id="ARBA00047836"/>
    </source>
</evidence>
<dbReference type="InterPro" id="IPR005263">
    <property type="entry name" value="DapA"/>
</dbReference>
<dbReference type="GO" id="GO:0019877">
    <property type="term" value="P:diaminopimelate biosynthetic process"/>
    <property type="evidence" value="ECO:0007669"/>
    <property type="project" value="UniProtKB-UniRule"/>
</dbReference>
<evidence type="ECO:0000256" key="12">
    <source>
        <dbReference type="HAMAP-Rule" id="MF_00418"/>
    </source>
</evidence>
<gene>
    <name evidence="12" type="primary">dapA</name>
    <name evidence="16" type="ORF">IAC57_03020</name>
</gene>
<dbReference type="Proteomes" id="UP000824081">
    <property type="component" value="Unassembled WGS sequence"/>
</dbReference>
<dbReference type="EMBL" id="DVMZ01000080">
    <property type="protein sequence ID" value="HIU59054.1"/>
    <property type="molecule type" value="Genomic_DNA"/>
</dbReference>
<feature type="binding site" evidence="12 15">
    <location>
        <position position="206"/>
    </location>
    <ligand>
        <name>pyruvate</name>
        <dbReference type="ChEBI" id="CHEBI:15361"/>
    </ligand>
</feature>
<keyword evidence="7 12" id="KW-0220">Diaminopimelate biosynthesis</keyword>
<reference evidence="16" key="2">
    <citation type="journal article" date="2021" name="PeerJ">
        <title>Extensive microbial diversity within the chicken gut microbiome revealed by metagenomics and culture.</title>
        <authorList>
            <person name="Gilroy R."/>
            <person name="Ravi A."/>
            <person name="Getino M."/>
            <person name="Pursley I."/>
            <person name="Horton D.L."/>
            <person name="Alikhan N.F."/>
            <person name="Baker D."/>
            <person name="Gharbi K."/>
            <person name="Hall N."/>
            <person name="Watson M."/>
            <person name="Adriaenssens E.M."/>
            <person name="Foster-Nyarko E."/>
            <person name="Jarju S."/>
            <person name="Secka A."/>
            <person name="Antonio M."/>
            <person name="Oren A."/>
            <person name="Chaudhuri R.R."/>
            <person name="La Ragione R."/>
            <person name="Hildebrand F."/>
            <person name="Pallen M.J."/>
        </authorList>
    </citation>
    <scope>NUCLEOTIDE SEQUENCE</scope>
    <source>
        <strain evidence="16">11687</strain>
    </source>
</reference>
<evidence type="ECO:0000256" key="7">
    <source>
        <dbReference type="ARBA" id="ARBA00022915"/>
    </source>
</evidence>
<name>A0A9D1MF67_9FIRM</name>
<proteinExistence type="inferred from homology"/>
<dbReference type="PANTHER" id="PTHR12128:SF66">
    <property type="entry name" value="4-HYDROXY-2-OXOGLUTARATE ALDOLASE, MITOCHONDRIAL"/>
    <property type="match status" value="1"/>
</dbReference>
<dbReference type="HAMAP" id="MF_00418">
    <property type="entry name" value="DapA"/>
    <property type="match status" value="1"/>
</dbReference>
<evidence type="ECO:0000256" key="9">
    <source>
        <dbReference type="ARBA" id="ARBA00023239"/>
    </source>
</evidence>
<dbReference type="PANTHER" id="PTHR12128">
    <property type="entry name" value="DIHYDRODIPICOLINATE SYNTHASE"/>
    <property type="match status" value="1"/>
</dbReference>
<dbReference type="GO" id="GO:0009089">
    <property type="term" value="P:lysine biosynthetic process via diaminopimelate"/>
    <property type="evidence" value="ECO:0007669"/>
    <property type="project" value="UniProtKB-UniRule"/>
</dbReference>
<dbReference type="CDD" id="cd00950">
    <property type="entry name" value="DHDPS"/>
    <property type="match status" value="1"/>
</dbReference>
<comment type="similarity">
    <text evidence="3 12 13">Belongs to the DapA family.</text>
</comment>
<evidence type="ECO:0000256" key="6">
    <source>
        <dbReference type="ARBA" id="ARBA00022605"/>
    </source>
</evidence>
<reference evidence="16" key="1">
    <citation type="submission" date="2020-10" db="EMBL/GenBank/DDBJ databases">
        <authorList>
            <person name="Gilroy R."/>
        </authorList>
    </citation>
    <scope>NUCLEOTIDE SEQUENCE</scope>
    <source>
        <strain evidence="16">11687</strain>
    </source>
</reference>
<sequence length="297" mass="31274">MTGFLKGTATAMITPFRTDGGVDFGSFGAMIEYQIAGGTDMLVILGTTGEPATMTEEEKTAVMEFAVKKAKGRIKLVFGCGSNCTAHAVETAKKAEKIGADGLLAVTPYYNKCTQNGLIAYYRSICEAVNLPVIAYCVPSRTGVNILPATMAKIAELPNMAGLKDASGNMSQTMETLRLIRGKCDLYSGEDALNLPILAVGGSGVISVLSNLVPADVKKLYNLVQEGNRAEAFALADKLLPLAQACFIEVNPIPAKAAMNLLGFSAGLPRAPLSEIEPANAARLREAMIAYGLEVKA</sequence>
<dbReference type="SMART" id="SM01130">
    <property type="entry name" value="DHDPS"/>
    <property type="match status" value="1"/>
</dbReference>
<dbReference type="InterPro" id="IPR002220">
    <property type="entry name" value="DapA-like"/>
</dbReference>
<evidence type="ECO:0000256" key="8">
    <source>
        <dbReference type="ARBA" id="ARBA00023154"/>
    </source>
</evidence>
<dbReference type="EC" id="4.3.3.7" evidence="4 12"/>
<keyword evidence="5 12" id="KW-0963">Cytoplasm</keyword>
<evidence type="ECO:0000256" key="3">
    <source>
        <dbReference type="ARBA" id="ARBA00007592"/>
    </source>
</evidence>
<keyword evidence="9 12" id="KW-0456">Lyase</keyword>
<comment type="function">
    <text evidence="1 12">Catalyzes the condensation of (S)-aspartate-beta-semialdehyde [(S)-ASA] and pyruvate to 4-hydroxy-tetrahydrodipicolinate (HTPA).</text>
</comment>
<dbReference type="PIRSF" id="PIRSF001365">
    <property type="entry name" value="DHDPS"/>
    <property type="match status" value="1"/>
</dbReference>
<feature type="site" description="Part of a proton relay during catalysis" evidence="12">
    <location>
        <position position="110"/>
    </location>
</feature>
<comment type="caution">
    <text evidence="12">Was originally thought to be a dihydrodipicolinate synthase (DHDPS), catalyzing the condensation of (S)-aspartate-beta-semialdehyde [(S)-ASA] and pyruvate to dihydrodipicolinate (DHDP). However, it was shown in E.coli that the product of the enzymatic reaction is not dihydrodipicolinate but in fact (4S)-4-hydroxy-2,3,4,5-tetrahydro-(2S)-dipicolinic acid (HTPA), and that the consecutive dehydration reaction leading to DHDP is not spontaneous but catalyzed by DapB.</text>
</comment>
<dbReference type="InterPro" id="IPR013785">
    <property type="entry name" value="Aldolase_TIM"/>
</dbReference>
<feature type="site" description="Part of a proton relay during catalysis" evidence="12">
    <location>
        <position position="47"/>
    </location>
</feature>
<dbReference type="NCBIfam" id="TIGR00674">
    <property type="entry name" value="dapA"/>
    <property type="match status" value="1"/>
</dbReference>
<comment type="subunit">
    <text evidence="12">Homotetramer; dimer of dimers.</text>
</comment>
<accession>A0A9D1MF67</accession>
<evidence type="ECO:0000256" key="5">
    <source>
        <dbReference type="ARBA" id="ARBA00022490"/>
    </source>
</evidence>
<evidence type="ECO:0000256" key="15">
    <source>
        <dbReference type="PIRSR" id="PIRSR001365-2"/>
    </source>
</evidence>
<feature type="binding site" evidence="12 15">
    <location>
        <position position="48"/>
    </location>
    <ligand>
        <name>pyruvate</name>
        <dbReference type="ChEBI" id="CHEBI:15361"/>
    </ligand>
</feature>
<comment type="pathway">
    <text evidence="2 12">Amino-acid biosynthesis; L-lysine biosynthesis via DAP pathway; (S)-tetrahydrodipicolinate from L-aspartate: step 3/4.</text>
</comment>
<organism evidence="16 17">
    <name type="scientific">Candidatus Scatosoma pullistercoris</name>
    <dbReference type="NCBI Taxonomy" id="2840934"/>
    <lineage>
        <taxon>Bacteria</taxon>
        <taxon>Bacillati</taxon>
        <taxon>Bacillota</taxon>
        <taxon>Clostridia</taxon>
        <taxon>Candidatus Scatosoma</taxon>
    </lineage>
</organism>
<protein>
    <recommendedName>
        <fullName evidence="4 12">4-hydroxy-tetrahydrodipicolinate synthase</fullName>
        <shortName evidence="12">HTPA synthase</shortName>
        <ecNumber evidence="4 12">4.3.3.7</ecNumber>
    </recommendedName>
</protein>
<feature type="active site" description="Schiff-base intermediate with substrate" evidence="12 14">
    <location>
        <position position="164"/>
    </location>
</feature>
<feature type="active site" description="Proton donor/acceptor" evidence="12 14">
    <location>
        <position position="136"/>
    </location>
</feature>
<dbReference type="Pfam" id="PF00701">
    <property type="entry name" value="DHDPS"/>
    <property type="match status" value="1"/>
</dbReference>
<keyword evidence="10 12" id="KW-0704">Schiff base</keyword>
<evidence type="ECO:0000256" key="14">
    <source>
        <dbReference type="PIRSR" id="PIRSR001365-1"/>
    </source>
</evidence>
<comment type="caution">
    <text evidence="16">The sequence shown here is derived from an EMBL/GenBank/DDBJ whole genome shotgun (WGS) entry which is preliminary data.</text>
</comment>